<proteinExistence type="predicted"/>
<gene>
    <name evidence="8" type="ordered locus">Sta7437_3571</name>
</gene>
<feature type="compositionally biased region" description="Polar residues" evidence="5">
    <location>
        <begin position="67"/>
        <end position="91"/>
    </location>
</feature>
<feature type="compositionally biased region" description="Basic and acidic residues" evidence="5">
    <location>
        <begin position="30"/>
        <end position="41"/>
    </location>
</feature>
<dbReference type="KEGG" id="scs:Sta7437_3571"/>
<dbReference type="PRINTS" id="PR01021">
    <property type="entry name" value="OMPADOMAIN"/>
</dbReference>
<evidence type="ECO:0000259" key="7">
    <source>
        <dbReference type="PROSITE" id="PS51123"/>
    </source>
</evidence>
<accession>K9XYG8</accession>
<evidence type="ECO:0000313" key="8">
    <source>
        <dbReference type="EMBL" id="AFZ37069.1"/>
    </source>
</evidence>
<protein>
    <submittedName>
        <fullName evidence="8">OmpA/MotB domain protein</fullName>
    </submittedName>
</protein>
<dbReference type="AlphaFoldDB" id="K9XYG8"/>
<dbReference type="PANTHER" id="PTHR30329:SF21">
    <property type="entry name" value="LIPOPROTEIN YIAD-RELATED"/>
    <property type="match status" value="1"/>
</dbReference>
<name>K9XYG8_STAC7</name>
<dbReference type="InterPro" id="IPR050330">
    <property type="entry name" value="Bact_OuterMem_StrucFunc"/>
</dbReference>
<keyword evidence="6" id="KW-0812">Transmembrane</keyword>
<dbReference type="PROSITE" id="PS51123">
    <property type="entry name" value="OMPA_2"/>
    <property type="match status" value="1"/>
</dbReference>
<evidence type="ECO:0000256" key="2">
    <source>
        <dbReference type="ARBA" id="ARBA00023136"/>
    </source>
</evidence>
<dbReference type="eggNOG" id="COG2885">
    <property type="taxonomic scope" value="Bacteria"/>
</dbReference>
<comment type="subcellular location">
    <subcellularLocation>
        <location evidence="1">Cell outer membrane</location>
    </subcellularLocation>
</comment>
<dbReference type="Pfam" id="PF00691">
    <property type="entry name" value="OmpA"/>
    <property type="match status" value="1"/>
</dbReference>
<reference evidence="9" key="1">
    <citation type="journal article" date="2013" name="Proc. Natl. Acad. Sci. U.S.A.">
        <title>Improving the coverage of the cyanobacterial phylum using diversity-driven genome sequencing.</title>
        <authorList>
            <person name="Shih P.M."/>
            <person name="Wu D."/>
            <person name="Latifi A."/>
            <person name="Axen S.D."/>
            <person name="Fewer D.P."/>
            <person name="Talla E."/>
            <person name="Calteau A."/>
            <person name="Cai F."/>
            <person name="Tandeau de Marsac N."/>
            <person name="Rippka R."/>
            <person name="Herdman M."/>
            <person name="Sivonen K."/>
            <person name="Coursin T."/>
            <person name="Laurent T."/>
            <person name="Goodwin L."/>
            <person name="Nolan M."/>
            <person name="Davenport K.W."/>
            <person name="Han C.S."/>
            <person name="Rubin E.M."/>
            <person name="Eisen J.A."/>
            <person name="Woyke T."/>
            <person name="Gugger M."/>
            <person name="Kerfeld C.A."/>
        </authorList>
    </citation>
    <scope>NUCLEOTIDE SEQUENCE [LARGE SCALE GENOMIC DNA]</scope>
    <source>
        <strain evidence="9">ATCC 29371 / PCC 7437</strain>
    </source>
</reference>
<feature type="transmembrane region" description="Helical" evidence="6">
    <location>
        <begin position="457"/>
        <end position="475"/>
    </location>
</feature>
<dbReference type="InterPro" id="IPR006665">
    <property type="entry name" value="OmpA-like"/>
</dbReference>
<evidence type="ECO:0000256" key="5">
    <source>
        <dbReference type="SAM" id="MobiDB-lite"/>
    </source>
</evidence>
<dbReference type="SUPFAM" id="SSF103088">
    <property type="entry name" value="OmpA-like"/>
    <property type="match status" value="1"/>
</dbReference>
<dbReference type="PANTHER" id="PTHR30329">
    <property type="entry name" value="STATOR ELEMENT OF FLAGELLAR MOTOR COMPLEX"/>
    <property type="match status" value="1"/>
</dbReference>
<feature type="region of interest" description="Disordered" evidence="5">
    <location>
        <begin position="30"/>
        <end position="99"/>
    </location>
</feature>
<dbReference type="Gene3D" id="3.30.1330.60">
    <property type="entry name" value="OmpA-like domain"/>
    <property type="match status" value="1"/>
</dbReference>
<keyword evidence="6" id="KW-1133">Transmembrane helix</keyword>
<evidence type="ECO:0000313" key="9">
    <source>
        <dbReference type="Proteomes" id="UP000010473"/>
    </source>
</evidence>
<feature type="domain" description="OmpA-like" evidence="7">
    <location>
        <begin position="619"/>
        <end position="737"/>
    </location>
</feature>
<dbReference type="STRING" id="111780.Sta7437_3571"/>
<dbReference type="eggNOG" id="COG2823">
    <property type="taxonomic scope" value="Bacteria"/>
</dbReference>
<dbReference type="EMBL" id="CP003653">
    <property type="protein sequence ID" value="AFZ37069.1"/>
    <property type="molecule type" value="Genomic_DNA"/>
</dbReference>
<keyword evidence="2 4" id="KW-0472">Membrane</keyword>
<dbReference type="PATRIC" id="fig|111780.3.peg.3698"/>
<organism evidence="8 9">
    <name type="scientific">Stanieria cyanosphaera (strain ATCC 29371 / PCC 7437)</name>
    <dbReference type="NCBI Taxonomy" id="111780"/>
    <lineage>
        <taxon>Bacteria</taxon>
        <taxon>Bacillati</taxon>
        <taxon>Cyanobacteriota</taxon>
        <taxon>Cyanophyceae</taxon>
        <taxon>Pleurocapsales</taxon>
        <taxon>Dermocarpellaceae</taxon>
        <taxon>Stanieria</taxon>
    </lineage>
</organism>
<evidence type="ECO:0000256" key="6">
    <source>
        <dbReference type="SAM" id="Phobius"/>
    </source>
</evidence>
<dbReference type="HOGENOM" id="CLU_014911_0_0_3"/>
<sequence>MTHDSSQSNPQAIESLGKLLDLLSELKETESTQISEVEKQNKQPNYNSAAELNLNFSSPDQDKKKIVSSQQHSPQPNVDATSISFSASTPQSSKKLSNSISKKPFVRSVNSFKETEIQQSIVKLEQQLINNQSEVKEIADSVNSLLPLISELLRFQLKNSQDSILEALVPVIDRVIKQRSSKDPQSMAEAIAEILPNAITQKIKIEPQTIAKAIAPEIAHSITEQIRLDRNAISKALGSEMGRAIKSQIELEKDAMVDALYPVIGDTISKYMVEVIKSINEKVENALSIDGIKRKIRAKLRGVSEAELILSEAIDCQIQAIFLIHKASGLIIREVQPNTEYHLEADLVAGMLTAIRSFANDCMASDSELDLINYGNFQIAIEVAGYCYLAIVIKGNPSKQYREKIRNILSLIVLQYSDEIREYNGDPQTIPDSVDSSLQQLIEVNEKSNKSRSPKTLLWLIAILLGGILIPWGTIQYRSHVSQRLEEKTAIALDAAPELSVYRLIPTVAKGKLTLVGRVPNDQLRTQAGAIAGKIAQEANLQLNNQIIAVNLPPNPGFTAQEVQRVTTLINQLPEVAVQSRYEATTVTVSGFVLDERQLPLLPIAFQQIPGVDTVVINTSKELPTINTALYFELGVSQLNADSYSKIKNVKNFLEQYPQLNLRLTGYSDRLGSRSKNQQISQERANNVKAALVAQGVNPKRLEVTFSLDYPPNVTQADPIWLSRCVQFDPLIPKKNT</sequence>
<feature type="compositionally biased region" description="Polar residues" evidence="5">
    <location>
        <begin position="42"/>
        <end position="59"/>
    </location>
</feature>
<evidence type="ECO:0000256" key="3">
    <source>
        <dbReference type="ARBA" id="ARBA00023237"/>
    </source>
</evidence>
<dbReference type="RefSeq" id="WP_015194731.1">
    <property type="nucleotide sequence ID" value="NC_019748.1"/>
</dbReference>
<keyword evidence="9" id="KW-1185">Reference proteome</keyword>
<dbReference type="CDD" id="cd07185">
    <property type="entry name" value="OmpA_C-like"/>
    <property type="match status" value="1"/>
</dbReference>
<keyword evidence="3" id="KW-0998">Cell outer membrane</keyword>
<dbReference type="Proteomes" id="UP000010473">
    <property type="component" value="Chromosome"/>
</dbReference>
<evidence type="ECO:0000256" key="4">
    <source>
        <dbReference type="PROSITE-ProRule" id="PRU00473"/>
    </source>
</evidence>
<evidence type="ECO:0000256" key="1">
    <source>
        <dbReference type="ARBA" id="ARBA00004442"/>
    </source>
</evidence>
<dbReference type="InterPro" id="IPR036737">
    <property type="entry name" value="OmpA-like_sf"/>
</dbReference>
<dbReference type="InterPro" id="IPR006664">
    <property type="entry name" value="OMP_bac"/>
</dbReference>
<dbReference type="GO" id="GO:0009279">
    <property type="term" value="C:cell outer membrane"/>
    <property type="evidence" value="ECO:0007669"/>
    <property type="project" value="UniProtKB-SubCell"/>
</dbReference>